<dbReference type="Proteomes" id="UP000550401">
    <property type="component" value="Unassembled WGS sequence"/>
</dbReference>
<reference evidence="2 3" key="1">
    <citation type="submission" date="2020-07" db="EMBL/GenBank/DDBJ databases">
        <title>Genomic Encyclopedia of Type Strains, Phase IV (KMG-V): Genome sequencing to study the core and pangenomes of soil and plant-associated prokaryotes.</title>
        <authorList>
            <person name="Whitman W."/>
        </authorList>
    </citation>
    <scope>NUCLEOTIDE SEQUENCE [LARGE SCALE GENOMIC DNA]</scope>
    <source>
        <strain evidence="2 3">RH2WT43</strain>
    </source>
</reference>
<protein>
    <recommendedName>
        <fullName evidence="1">DUF4166 domain-containing protein</fullName>
    </recommendedName>
</protein>
<evidence type="ECO:0000259" key="1">
    <source>
        <dbReference type="Pfam" id="PF13761"/>
    </source>
</evidence>
<proteinExistence type="predicted"/>
<evidence type="ECO:0000313" key="3">
    <source>
        <dbReference type="Proteomes" id="UP000550401"/>
    </source>
</evidence>
<dbReference type="AlphaFoldDB" id="A0A839EZ07"/>
<gene>
    <name evidence="2" type="ORF">FHW12_001800</name>
</gene>
<dbReference type="Pfam" id="PF13761">
    <property type="entry name" value="DUF4166"/>
    <property type="match status" value="1"/>
</dbReference>
<dbReference type="EMBL" id="JACGXL010000002">
    <property type="protein sequence ID" value="MBA8887586.1"/>
    <property type="molecule type" value="Genomic_DNA"/>
</dbReference>
<keyword evidence="3" id="KW-1185">Reference proteome</keyword>
<comment type="caution">
    <text evidence="2">The sequence shown here is derived from an EMBL/GenBank/DDBJ whole genome shotgun (WGS) entry which is preliminary data.</text>
</comment>
<dbReference type="RefSeq" id="WP_182530643.1">
    <property type="nucleotide sequence ID" value="NZ_JACGXL010000002.1"/>
</dbReference>
<organism evidence="2 3">
    <name type="scientific">Dokdonella fugitiva</name>
    <dbReference type="NCBI Taxonomy" id="328517"/>
    <lineage>
        <taxon>Bacteria</taxon>
        <taxon>Pseudomonadati</taxon>
        <taxon>Pseudomonadota</taxon>
        <taxon>Gammaproteobacteria</taxon>
        <taxon>Lysobacterales</taxon>
        <taxon>Rhodanobacteraceae</taxon>
        <taxon>Dokdonella</taxon>
    </lineage>
</organism>
<feature type="domain" description="DUF4166" evidence="1">
    <location>
        <begin position="21"/>
        <end position="183"/>
    </location>
</feature>
<name>A0A839EZ07_9GAMM</name>
<sequence>MAPAARETLVVRWFGASFERLHPLLQALHRDGGRLHGTVAIRSGRGIAGWIGRRLARSLGIPLDRAERGFEVEIRHLDDALVWRRRFDDGNEMVSRFEPVGAWPDGCWIERTGAVRLDLAVDVVDDGGWRWRTLRARWNGVPLPLALLPRARAGKRIVDGRYVFEVAFALPLFGDLFGYDGVLDAETATPAWTAERARGMNTGIEPGDHVGAA</sequence>
<evidence type="ECO:0000313" key="2">
    <source>
        <dbReference type="EMBL" id="MBA8887586.1"/>
    </source>
</evidence>
<accession>A0A839EZ07</accession>
<dbReference type="InterPro" id="IPR025311">
    <property type="entry name" value="DUF4166"/>
</dbReference>